<comment type="subcellular location">
    <subcellularLocation>
        <location evidence="1">Secreted</location>
    </subcellularLocation>
</comment>
<keyword evidence="3" id="KW-0732">Signal</keyword>
<evidence type="ECO:0000256" key="2">
    <source>
        <dbReference type="ARBA" id="ARBA00022525"/>
    </source>
</evidence>
<dbReference type="EMBL" id="MAKX01000043">
    <property type="protein sequence ID" value="OCK41839.1"/>
    <property type="molecule type" value="Genomic_DNA"/>
</dbReference>
<dbReference type="InterPro" id="IPR001820">
    <property type="entry name" value="TIMP"/>
</dbReference>
<dbReference type="Pfam" id="PF00965">
    <property type="entry name" value="TIMP"/>
    <property type="match status" value="1"/>
</dbReference>
<dbReference type="AlphaFoldDB" id="A0A1B9XWD6"/>
<feature type="signal peptide" evidence="3">
    <location>
        <begin position="1"/>
        <end position="20"/>
    </location>
</feature>
<reference evidence="4 5" key="1">
    <citation type="submission" date="2016-06" db="EMBL/GenBank/DDBJ databases">
        <title>Draft Genome Sequence of Tenacibaculum soleae UCD-KL19.</title>
        <authorList>
            <person name="Eisen J.A."/>
            <person name="Coil D.A."/>
            <person name="Lujan K.M."/>
        </authorList>
    </citation>
    <scope>NUCLEOTIDE SEQUENCE [LARGE SCALE GENOMIC DNA]</scope>
    <source>
        <strain evidence="4 5">UCD-KL19</strain>
    </source>
</reference>
<dbReference type="Gene3D" id="2.40.50.120">
    <property type="match status" value="1"/>
</dbReference>
<dbReference type="GO" id="GO:0002020">
    <property type="term" value="F:protease binding"/>
    <property type="evidence" value="ECO:0007669"/>
    <property type="project" value="TreeGrafter"/>
</dbReference>
<dbReference type="GO" id="GO:0031012">
    <property type="term" value="C:extracellular matrix"/>
    <property type="evidence" value="ECO:0007669"/>
    <property type="project" value="TreeGrafter"/>
</dbReference>
<dbReference type="GO" id="GO:0005615">
    <property type="term" value="C:extracellular space"/>
    <property type="evidence" value="ECO:0007669"/>
    <property type="project" value="TreeGrafter"/>
</dbReference>
<keyword evidence="2" id="KW-0964">Secreted</keyword>
<name>A0A1B9XWD6_9FLAO</name>
<dbReference type="RefSeq" id="WP_068706524.1">
    <property type="nucleotide sequence ID" value="NZ_MAKX01000043.1"/>
</dbReference>
<evidence type="ECO:0000256" key="1">
    <source>
        <dbReference type="ARBA" id="ARBA00004613"/>
    </source>
</evidence>
<dbReference type="SUPFAM" id="SSF50242">
    <property type="entry name" value="TIMP-like"/>
    <property type="match status" value="1"/>
</dbReference>
<dbReference type="InterPro" id="IPR008993">
    <property type="entry name" value="TIMP-like_OB-fold"/>
</dbReference>
<dbReference type="OrthoDB" id="1260598at2"/>
<keyword evidence="5" id="KW-1185">Reference proteome</keyword>
<dbReference type="PANTHER" id="PTHR11844">
    <property type="entry name" value="METALLOPROTEASE INHIBITOR"/>
    <property type="match status" value="1"/>
</dbReference>
<protein>
    <recommendedName>
        <fullName evidence="6">Tissue inhibitor of metalloproteinase</fullName>
    </recommendedName>
</protein>
<evidence type="ECO:0000313" key="4">
    <source>
        <dbReference type="EMBL" id="OCK41839.1"/>
    </source>
</evidence>
<dbReference type="GO" id="GO:0051045">
    <property type="term" value="P:negative regulation of membrane protein ectodomain proteolysis"/>
    <property type="evidence" value="ECO:0007669"/>
    <property type="project" value="TreeGrafter"/>
</dbReference>
<evidence type="ECO:0000313" key="5">
    <source>
        <dbReference type="Proteomes" id="UP000093186"/>
    </source>
</evidence>
<dbReference type="STRING" id="447689.BA195_13690"/>
<organism evidence="4 5">
    <name type="scientific">Tenacibaculum soleae</name>
    <dbReference type="NCBI Taxonomy" id="447689"/>
    <lineage>
        <taxon>Bacteria</taxon>
        <taxon>Pseudomonadati</taxon>
        <taxon>Bacteroidota</taxon>
        <taxon>Flavobacteriia</taxon>
        <taxon>Flavobacteriales</taxon>
        <taxon>Flavobacteriaceae</taxon>
        <taxon>Tenacibaculum</taxon>
    </lineage>
</organism>
<evidence type="ECO:0008006" key="6">
    <source>
        <dbReference type="Google" id="ProtNLM"/>
    </source>
</evidence>
<dbReference type="GO" id="GO:0008191">
    <property type="term" value="F:metalloendopeptidase inhibitor activity"/>
    <property type="evidence" value="ECO:0007669"/>
    <property type="project" value="InterPro"/>
</dbReference>
<dbReference type="PANTHER" id="PTHR11844:SF25">
    <property type="entry name" value="NTR DOMAIN-CONTAINING PROTEIN"/>
    <property type="match status" value="1"/>
</dbReference>
<feature type="chain" id="PRO_5008640010" description="Tissue inhibitor of metalloproteinase" evidence="3">
    <location>
        <begin position="21"/>
        <end position="158"/>
    </location>
</feature>
<proteinExistence type="predicted"/>
<accession>A0A1B9XWD6</accession>
<sequence>MRKIYLLILIFTFSFTKTFACSCIETNESLAKKVEKAFIQADLIISGTVIGTKKFNNGKYMFSGNPIIYEFEIIKTIKGKVKKEIIEIASAESDASCGYSFEMGKSYLVYARKSNEFSSKTKNEFDYTTSLCDRNQKIRKVNKKEFEKLEKLKYKEEK</sequence>
<evidence type="ECO:0000256" key="3">
    <source>
        <dbReference type="SAM" id="SignalP"/>
    </source>
</evidence>
<comment type="caution">
    <text evidence="4">The sequence shown here is derived from an EMBL/GenBank/DDBJ whole genome shotgun (WGS) entry which is preliminary data.</text>
</comment>
<dbReference type="Proteomes" id="UP000093186">
    <property type="component" value="Unassembled WGS sequence"/>
</dbReference>
<gene>
    <name evidence="4" type="ORF">BA195_13690</name>
</gene>